<protein>
    <submittedName>
        <fullName evidence="2">Uncharacterized protein</fullName>
    </submittedName>
</protein>
<keyword evidence="1" id="KW-0472">Membrane</keyword>
<organism evidence="2 3">
    <name type="scientific">Nonomuraea spiralis</name>
    <dbReference type="NCBI Taxonomy" id="46182"/>
    <lineage>
        <taxon>Bacteria</taxon>
        <taxon>Bacillati</taxon>
        <taxon>Actinomycetota</taxon>
        <taxon>Actinomycetes</taxon>
        <taxon>Streptosporangiales</taxon>
        <taxon>Streptosporangiaceae</taxon>
        <taxon>Nonomuraea</taxon>
    </lineage>
</organism>
<keyword evidence="1" id="KW-0812">Transmembrane</keyword>
<reference evidence="2 3" key="1">
    <citation type="submission" date="2024-09" db="EMBL/GenBank/DDBJ databases">
        <authorList>
            <person name="Sun Q."/>
            <person name="Mori K."/>
        </authorList>
    </citation>
    <scope>NUCLEOTIDE SEQUENCE [LARGE SCALE GENOMIC DNA]</scope>
    <source>
        <strain evidence="2 3">CCM 3426</strain>
    </source>
</reference>
<evidence type="ECO:0000313" key="3">
    <source>
        <dbReference type="Proteomes" id="UP001589647"/>
    </source>
</evidence>
<feature type="transmembrane region" description="Helical" evidence="1">
    <location>
        <begin position="281"/>
        <end position="304"/>
    </location>
</feature>
<dbReference type="Proteomes" id="UP001589647">
    <property type="component" value="Unassembled WGS sequence"/>
</dbReference>
<feature type="transmembrane region" description="Helical" evidence="1">
    <location>
        <begin position="198"/>
        <end position="219"/>
    </location>
</feature>
<feature type="transmembrane region" description="Helical" evidence="1">
    <location>
        <begin position="40"/>
        <end position="61"/>
    </location>
</feature>
<feature type="transmembrane region" description="Helical" evidence="1">
    <location>
        <begin position="82"/>
        <end position="107"/>
    </location>
</feature>
<accession>A0ABV5IGE0</accession>
<sequence length="317" mass="32919">MGNVRTPAAALALVVLYGGLRVYWELGHMPERMSPVGSDLIVFTGWGAVALCAAAASLLVVMTAVMTTSGRPAGPLRWAPPALAWAVGGALVVSGALLLLDVVAVVVPGLGVPFSWTGALSKAACVGSGVLLWRTAGAYRRRVEGACGACGRRSSRALARTPGWAFAAAYVSVAGCLGRVAAQAAVGFEMVPYRAGAVMFEVEFLLAGTLLPLALVHRFGRVWPGWVPWLAGRRVPRPLVLWPGVAVSGGLLAYFGVGLGQMVAERLGGGVPFSGGDLPEAFFWVAVPGYVVWGAGMAVAAWSYARRTRIACEICGR</sequence>
<feature type="transmembrane region" description="Helical" evidence="1">
    <location>
        <begin position="239"/>
        <end position="261"/>
    </location>
</feature>
<dbReference type="EMBL" id="JBHMEI010000015">
    <property type="protein sequence ID" value="MFB9203593.1"/>
    <property type="molecule type" value="Genomic_DNA"/>
</dbReference>
<proteinExistence type="predicted"/>
<comment type="caution">
    <text evidence="2">The sequence shown here is derived from an EMBL/GenBank/DDBJ whole genome shotgun (WGS) entry which is preliminary data.</text>
</comment>
<feature type="transmembrane region" description="Helical" evidence="1">
    <location>
        <begin position="163"/>
        <end position="186"/>
    </location>
</feature>
<name>A0ABV5IGE0_9ACTN</name>
<keyword evidence="1" id="KW-1133">Transmembrane helix</keyword>
<keyword evidence="3" id="KW-1185">Reference proteome</keyword>
<gene>
    <name evidence="2" type="ORF">ACFFV7_20560</name>
</gene>
<feature type="transmembrane region" description="Helical" evidence="1">
    <location>
        <begin position="113"/>
        <end position="133"/>
    </location>
</feature>
<evidence type="ECO:0000313" key="2">
    <source>
        <dbReference type="EMBL" id="MFB9203593.1"/>
    </source>
</evidence>
<evidence type="ECO:0000256" key="1">
    <source>
        <dbReference type="SAM" id="Phobius"/>
    </source>
</evidence>
<dbReference type="RefSeq" id="WP_189649329.1">
    <property type="nucleotide sequence ID" value="NZ_BMRC01000009.1"/>
</dbReference>